<accession>A0AB35L6D0</accession>
<dbReference type="Proteomes" id="UP001162044">
    <property type="component" value="Unassembled WGS sequence"/>
</dbReference>
<organism evidence="1 2">
    <name type="scientific">Providencia rettgeri</name>
    <dbReference type="NCBI Taxonomy" id="587"/>
    <lineage>
        <taxon>Bacteria</taxon>
        <taxon>Pseudomonadati</taxon>
        <taxon>Pseudomonadota</taxon>
        <taxon>Gammaproteobacteria</taxon>
        <taxon>Enterobacterales</taxon>
        <taxon>Morganellaceae</taxon>
        <taxon>Providencia</taxon>
    </lineage>
</organism>
<evidence type="ECO:0000313" key="2">
    <source>
        <dbReference type="Proteomes" id="UP001162044"/>
    </source>
</evidence>
<dbReference type="EMBL" id="JARVQW010000001">
    <property type="protein sequence ID" value="MDH2304679.1"/>
    <property type="molecule type" value="Genomic_DNA"/>
</dbReference>
<sequence length="115" mass="13316">MTPLYLRIASEFKAGNEITTKKIRSIYASSNNHTKITVDFLLRAKAINKTGRKEGAFSIYVLQQDAYEKTVELDNKSKRYRAKTNRHVKCDVKELMKTHNPLILKFNTLLAEVRQ</sequence>
<protein>
    <recommendedName>
        <fullName evidence="3">MarR family transcriptional regulator</fullName>
    </recommendedName>
</protein>
<gene>
    <name evidence="1" type="ORF">QDQ51_04510</name>
</gene>
<name>A0AB35L6D0_PRORE</name>
<evidence type="ECO:0000313" key="1">
    <source>
        <dbReference type="EMBL" id="MDH2304679.1"/>
    </source>
</evidence>
<proteinExistence type="predicted"/>
<reference evidence="1" key="1">
    <citation type="submission" date="2023-04" db="EMBL/GenBank/DDBJ databases">
        <authorList>
            <person name="Li W."/>
        </authorList>
    </citation>
    <scope>NUCLEOTIDE SEQUENCE</scope>
    <source>
        <strain evidence="1">QITACRE101</strain>
    </source>
</reference>
<reference evidence="1" key="2">
    <citation type="submission" date="2023-10" db="EMBL/GenBank/DDBJ databases">
        <title>Analysis of Resistance Genes of Carbapenem-resistant Providencia rettgeri.</title>
        <authorList>
            <person name="Liu M."/>
        </authorList>
    </citation>
    <scope>NUCLEOTIDE SEQUENCE</scope>
    <source>
        <strain evidence="1">QITACRE101</strain>
    </source>
</reference>
<comment type="caution">
    <text evidence="1">The sequence shown here is derived from an EMBL/GenBank/DDBJ whole genome shotgun (WGS) entry which is preliminary data.</text>
</comment>
<dbReference type="RefSeq" id="WP_209102740.1">
    <property type="nucleotide sequence ID" value="NZ_CP157876.1"/>
</dbReference>
<dbReference type="AlphaFoldDB" id="A0AB35L6D0"/>
<evidence type="ECO:0008006" key="3">
    <source>
        <dbReference type="Google" id="ProtNLM"/>
    </source>
</evidence>